<comment type="pathway">
    <text evidence="9">Isoprenoid biosynthesis; dimethylallyl diphosphate biosynthesis; dimethylallyl diphosphate from (2E)-4-hydroxy-3-methylbutenyl diphosphate: step 1/1.</text>
</comment>
<dbReference type="InterPro" id="IPR000537">
    <property type="entry name" value="UbiA_prenyltransferase"/>
</dbReference>
<feature type="binding site" evidence="9">
    <location>
        <position position="189"/>
    </location>
    <ligand>
        <name>[4Fe-4S] cluster</name>
        <dbReference type="ChEBI" id="CHEBI:49883"/>
    </ligand>
</feature>
<comment type="caution">
    <text evidence="11">The sequence shown here is derived from an EMBL/GenBank/DDBJ whole genome shotgun (WGS) entry which is preliminary data.</text>
</comment>
<reference evidence="11" key="1">
    <citation type="journal article" date="2020" name="mSystems">
        <title>Genome- and Community-Level Interaction Insights into Carbon Utilization and Element Cycling Functions of Hydrothermarchaeota in Hydrothermal Sediment.</title>
        <authorList>
            <person name="Zhou Z."/>
            <person name="Liu Y."/>
            <person name="Xu W."/>
            <person name="Pan J."/>
            <person name="Luo Z.H."/>
            <person name="Li M."/>
        </authorList>
    </citation>
    <scope>NUCLEOTIDE SEQUENCE [LARGE SCALE GENOMIC DNA]</scope>
    <source>
        <strain evidence="11">SpSt-853</strain>
    </source>
</reference>
<dbReference type="GO" id="GO:0051745">
    <property type="term" value="F:4-hydroxy-3-methylbut-2-enyl diphosphate reductase activity"/>
    <property type="evidence" value="ECO:0007669"/>
    <property type="project" value="UniProtKB-UniRule"/>
</dbReference>
<dbReference type="NCBIfam" id="TIGR00216">
    <property type="entry name" value="ispH_lytB"/>
    <property type="match status" value="1"/>
</dbReference>
<feature type="binding site" evidence="9">
    <location>
        <position position="41"/>
    </location>
    <ligand>
        <name>dimethylallyl diphosphate</name>
        <dbReference type="ChEBI" id="CHEBI:57623"/>
    </ligand>
</feature>
<protein>
    <recommendedName>
        <fullName evidence="9">4-hydroxy-3-methylbut-2-enyl diphosphate reductase</fullName>
        <shortName evidence="9">HMBPP reductase</shortName>
        <ecNumber evidence="9">1.17.7.4</ecNumber>
    </recommendedName>
</protein>
<keyword evidence="4 9" id="KW-0479">Metal-binding</keyword>
<feature type="binding site" evidence="9">
    <location>
        <position position="95"/>
    </location>
    <ligand>
        <name>[4Fe-4S] cluster</name>
        <dbReference type="ChEBI" id="CHEBI:49883"/>
    </ligand>
</feature>
<keyword evidence="7 9" id="KW-0411">Iron-sulfur</keyword>
<keyword evidence="6 9" id="KW-0408">Iron</keyword>
<feature type="transmembrane region" description="Helical" evidence="10">
    <location>
        <begin position="389"/>
        <end position="407"/>
    </location>
</feature>
<dbReference type="PANTHER" id="PTHR30426:SF0">
    <property type="entry name" value="4-HYDROXY-3-METHYLBUT-2-ENYL DIPHOSPHATE REDUCTASE"/>
    <property type="match status" value="1"/>
</dbReference>
<feature type="transmembrane region" description="Helical" evidence="10">
    <location>
        <begin position="457"/>
        <end position="478"/>
    </location>
</feature>
<keyword evidence="8 10" id="KW-0472">Membrane</keyword>
<feature type="transmembrane region" description="Helical" evidence="10">
    <location>
        <begin position="552"/>
        <end position="572"/>
    </location>
</feature>
<feature type="transmembrane region" description="Helical" evidence="10">
    <location>
        <begin position="499"/>
        <end position="521"/>
    </location>
</feature>
<feature type="binding site" evidence="9">
    <location>
        <position position="161"/>
    </location>
    <ligand>
        <name>(2E)-4-hydroxy-3-methylbut-2-enyl diphosphate</name>
        <dbReference type="ChEBI" id="CHEBI:128753"/>
    </ligand>
</feature>
<dbReference type="GO" id="GO:0016114">
    <property type="term" value="P:terpenoid biosynthetic process"/>
    <property type="evidence" value="ECO:0007669"/>
    <property type="project" value="UniProtKB-UniRule"/>
</dbReference>
<feature type="binding site" evidence="9">
    <location>
        <position position="12"/>
    </location>
    <ligand>
        <name>[4Fe-4S] cluster</name>
        <dbReference type="ChEBI" id="CHEBI:49883"/>
    </ligand>
</feature>
<organism evidence="11">
    <name type="scientific">Desulfobacca acetoxidans</name>
    <dbReference type="NCBI Taxonomy" id="60893"/>
    <lineage>
        <taxon>Bacteria</taxon>
        <taxon>Pseudomonadati</taxon>
        <taxon>Thermodesulfobacteriota</taxon>
        <taxon>Desulfobaccia</taxon>
        <taxon>Desulfobaccales</taxon>
        <taxon>Desulfobaccaceae</taxon>
        <taxon>Desulfobacca</taxon>
    </lineage>
</organism>
<feature type="binding site" evidence="9">
    <location>
        <position position="219"/>
    </location>
    <ligand>
        <name>(2E)-4-hydroxy-3-methylbut-2-enyl diphosphate</name>
        <dbReference type="ChEBI" id="CHEBI:128753"/>
    </ligand>
</feature>
<feature type="binding site" evidence="9">
    <location>
        <position position="123"/>
    </location>
    <ligand>
        <name>(2E)-4-hydroxy-3-methylbut-2-enyl diphosphate</name>
        <dbReference type="ChEBI" id="CHEBI:128753"/>
    </ligand>
</feature>
<dbReference type="Pfam" id="PF01040">
    <property type="entry name" value="UbiA"/>
    <property type="match status" value="1"/>
</dbReference>
<evidence type="ECO:0000256" key="5">
    <source>
        <dbReference type="ARBA" id="ARBA00022989"/>
    </source>
</evidence>
<comment type="caution">
    <text evidence="9">Lacks conserved residue(s) required for the propagation of feature annotation.</text>
</comment>
<feature type="active site" description="Proton donor" evidence="9">
    <location>
        <position position="125"/>
    </location>
</feature>
<evidence type="ECO:0000313" key="11">
    <source>
        <dbReference type="EMBL" id="HGZ12767.1"/>
    </source>
</evidence>
<evidence type="ECO:0000256" key="3">
    <source>
        <dbReference type="ARBA" id="ARBA00022692"/>
    </source>
</evidence>
<dbReference type="GO" id="GO:0019288">
    <property type="term" value="P:isopentenyl diphosphate biosynthetic process, methylerythritol 4-phosphate pathway"/>
    <property type="evidence" value="ECO:0007669"/>
    <property type="project" value="UniProtKB-UniRule"/>
</dbReference>
<dbReference type="UniPathway" id="UPA00059">
    <property type="reaction ID" value="UER00105"/>
</dbReference>
<evidence type="ECO:0000256" key="4">
    <source>
        <dbReference type="ARBA" id="ARBA00022723"/>
    </source>
</evidence>
<keyword evidence="9" id="KW-0414">Isoprene biosynthesis</keyword>
<dbReference type="EMBL" id="DTKJ01000078">
    <property type="protein sequence ID" value="HGZ12767.1"/>
    <property type="molecule type" value="Genomic_DNA"/>
</dbReference>
<dbReference type="Pfam" id="PF02401">
    <property type="entry name" value="LYTB"/>
    <property type="match status" value="1"/>
</dbReference>
<comment type="similarity">
    <text evidence="9">Belongs to the IspH family.</text>
</comment>
<evidence type="ECO:0000256" key="8">
    <source>
        <dbReference type="ARBA" id="ARBA00023136"/>
    </source>
</evidence>
<proteinExistence type="inferred from homology"/>
<keyword evidence="2 9" id="KW-0004">4Fe-4S</keyword>
<feature type="binding site" evidence="9">
    <location>
        <position position="41"/>
    </location>
    <ligand>
        <name>(2E)-4-hydroxy-3-methylbut-2-enyl diphosphate</name>
        <dbReference type="ChEBI" id="CHEBI:128753"/>
    </ligand>
</feature>
<feature type="binding site" evidence="9">
    <location>
        <position position="261"/>
    </location>
    <ligand>
        <name>dimethylallyl diphosphate</name>
        <dbReference type="ChEBI" id="CHEBI:57623"/>
    </ligand>
</feature>
<comment type="subcellular location">
    <subcellularLocation>
        <location evidence="1">Membrane</location>
        <topology evidence="1">Multi-pass membrane protein</topology>
    </subcellularLocation>
</comment>
<feature type="binding site" evidence="9">
    <location>
        <position position="41"/>
    </location>
    <ligand>
        <name>isopentenyl diphosphate</name>
        <dbReference type="ChEBI" id="CHEBI:128769"/>
    </ligand>
</feature>
<sequence length="582" mass="63877">MKVVLAKTAGFCMGVKRALELVLKAIRENHTRIYTYGPLIHNPQVLELLKERGIKVLKEGEAPPAGLVVIRAHGIPPRERQELEKAGARIIDATCPRVARVQAIIRRWAREGYATVIVGDADHPEVRGLLGHAQGLGLVVNSPQEVAALPELEKVIVVAQTTQNEGHFKDLVAQIRARFPQAKVFHTICDATASRQGEIQELARQVEALVVVGGRNSGNTQRLVEMSRATGVPTFHVETEAELDLAAMSRYRVVGVTAGASTPHWLIANVVTTLKHAWIFRPGSLTSYLYRVWRFFLKSNLYVALGAGCLSYTSSLLQQVEPLWEYFFVAFFYVYAMHLLNHFTDAASKLNDPVQTMFYGRHRGFLLVSGALSALFSLALGLYLAWEAFAFILLMSLLGLFYNLKLFPGRLKTATRIARLKEIPGSKTVFTAVAWGVLAALIPVVCSEERVSGATWVAFFLVAGLIFIRTGLFEILAIEGDRVVGKETLAIALGRRRTLNLLSGGAAALAVMLVLTAWAGIIPPLGYVLALCALYALGYLTLYRLGLMESGLLLESLVEGNMILAGLLSFILDPHYGPFRGF</sequence>
<feature type="binding site" evidence="9">
    <location>
        <position position="123"/>
    </location>
    <ligand>
        <name>dimethylallyl diphosphate</name>
        <dbReference type="ChEBI" id="CHEBI:57623"/>
    </ligand>
</feature>
<dbReference type="HAMAP" id="MF_00191">
    <property type="entry name" value="IspH"/>
    <property type="match status" value="1"/>
</dbReference>
<dbReference type="InterPro" id="IPR003451">
    <property type="entry name" value="LytB/IspH"/>
</dbReference>
<dbReference type="CDD" id="cd13967">
    <property type="entry name" value="PT_UbiA_5"/>
    <property type="match status" value="1"/>
</dbReference>
<feature type="binding site" evidence="9">
    <location>
        <position position="123"/>
    </location>
    <ligand>
        <name>isopentenyl diphosphate</name>
        <dbReference type="ChEBI" id="CHEBI:128769"/>
    </ligand>
</feature>
<feature type="transmembrane region" description="Helical" evidence="10">
    <location>
        <begin position="527"/>
        <end position="545"/>
    </location>
</feature>
<dbReference type="Gene3D" id="3.40.50.11270">
    <property type="match status" value="1"/>
</dbReference>
<feature type="transmembrane region" description="Helical" evidence="10">
    <location>
        <begin position="364"/>
        <end position="383"/>
    </location>
</feature>
<dbReference type="EC" id="1.17.7.4" evidence="9"/>
<dbReference type="GO" id="GO:0016020">
    <property type="term" value="C:membrane"/>
    <property type="evidence" value="ECO:0007669"/>
    <property type="project" value="UniProtKB-SubCell"/>
</dbReference>
<evidence type="ECO:0000256" key="10">
    <source>
        <dbReference type="SAM" id="Phobius"/>
    </source>
</evidence>
<feature type="binding site" evidence="9">
    <location>
        <position position="217"/>
    </location>
    <ligand>
        <name>isopentenyl diphosphate</name>
        <dbReference type="ChEBI" id="CHEBI:128769"/>
    </ligand>
</feature>
<evidence type="ECO:0000256" key="1">
    <source>
        <dbReference type="ARBA" id="ARBA00004141"/>
    </source>
</evidence>
<comment type="pathway">
    <text evidence="9">Isoprenoid biosynthesis; isopentenyl diphosphate biosynthesis via DXP pathway; isopentenyl diphosphate from 1-deoxy-D-xylulose 5-phosphate: step 6/6.</text>
</comment>
<feature type="binding site" evidence="9">
    <location>
        <position position="261"/>
    </location>
    <ligand>
        <name>(2E)-4-hydroxy-3-methylbut-2-enyl diphosphate</name>
        <dbReference type="ChEBI" id="CHEBI:128753"/>
    </ligand>
</feature>
<dbReference type="GO" id="GO:0051539">
    <property type="term" value="F:4 iron, 4 sulfur cluster binding"/>
    <property type="evidence" value="ECO:0007669"/>
    <property type="project" value="UniProtKB-UniRule"/>
</dbReference>
<feature type="binding site" evidence="9">
    <location>
        <position position="261"/>
    </location>
    <ligand>
        <name>isopentenyl diphosphate</name>
        <dbReference type="ChEBI" id="CHEBI:128769"/>
    </ligand>
</feature>
<feature type="transmembrane region" description="Helical" evidence="10">
    <location>
        <begin position="428"/>
        <end position="445"/>
    </location>
</feature>
<feature type="binding site" evidence="9">
    <location>
        <position position="73"/>
    </location>
    <ligand>
        <name>isopentenyl diphosphate</name>
        <dbReference type="ChEBI" id="CHEBI:128769"/>
    </ligand>
</feature>
<dbReference type="GO" id="GO:0046872">
    <property type="term" value="F:metal ion binding"/>
    <property type="evidence" value="ECO:0007669"/>
    <property type="project" value="UniProtKB-KW"/>
</dbReference>
<comment type="catalytic activity">
    <reaction evidence="9">
        <text>dimethylallyl diphosphate + 2 oxidized [2Fe-2S]-[ferredoxin] + H2O = (2E)-4-hydroxy-3-methylbut-2-enyl diphosphate + 2 reduced [2Fe-2S]-[ferredoxin] + 2 H(+)</text>
        <dbReference type="Rhea" id="RHEA:24825"/>
        <dbReference type="Rhea" id="RHEA-COMP:10000"/>
        <dbReference type="Rhea" id="RHEA-COMP:10001"/>
        <dbReference type="ChEBI" id="CHEBI:15377"/>
        <dbReference type="ChEBI" id="CHEBI:15378"/>
        <dbReference type="ChEBI" id="CHEBI:33737"/>
        <dbReference type="ChEBI" id="CHEBI:33738"/>
        <dbReference type="ChEBI" id="CHEBI:57623"/>
        <dbReference type="ChEBI" id="CHEBI:128753"/>
        <dbReference type="EC" id="1.17.7.4"/>
    </reaction>
</comment>
<keyword evidence="9 11" id="KW-0560">Oxidoreductase</keyword>
<evidence type="ECO:0000256" key="7">
    <source>
        <dbReference type="ARBA" id="ARBA00023014"/>
    </source>
</evidence>
<dbReference type="PANTHER" id="PTHR30426">
    <property type="entry name" value="4-HYDROXY-3-METHYLBUT-2-ENYL DIPHOSPHATE REDUCTASE"/>
    <property type="match status" value="1"/>
</dbReference>
<feature type="binding site" evidence="9">
    <location>
        <position position="217"/>
    </location>
    <ligand>
        <name>dimethylallyl diphosphate</name>
        <dbReference type="ChEBI" id="CHEBI:57623"/>
    </ligand>
</feature>
<comment type="catalytic activity">
    <reaction evidence="9">
        <text>isopentenyl diphosphate + 2 oxidized [2Fe-2S]-[ferredoxin] + H2O = (2E)-4-hydroxy-3-methylbut-2-enyl diphosphate + 2 reduced [2Fe-2S]-[ferredoxin] + 2 H(+)</text>
        <dbReference type="Rhea" id="RHEA:24488"/>
        <dbReference type="Rhea" id="RHEA-COMP:10000"/>
        <dbReference type="Rhea" id="RHEA-COMP:10001"/>
        <dbReference type="ChEBI" id="CHEBI:15377"/>
        <dbReference type="ChEBI" id="CHEBI:15378"/>
        <dbReference type="ChEBI" id="CHEBI:33737"/>
        <dbReference type="ChEBI" id="CHEBI:33738"/>
        <dbReference type="ChEBI" id="CHEBI:128753"/>
        <dbReference type="ChEBI" id="CHEBI:128769"/>
        <dbReference type="EC" id="1.17.7.4"/>
    </reaction>
</comment>
<evidence type="ECO:0000256" key="6">
    <source>
        <dbReference type="ARBA" id="ARBA00023004"/>
    </source>
</evidence>
<dbReference type="GO" id="GO:0050992">
    <property type="term" value="P:dimethylallyl diphosphate biosynthetic process"/>
    <property type="evidence" value="ECO:0007669"/>
    <property type="project" value="UniProtKB-UniRule"/>
</dbReference>
<comment type="function">
    <text evidence="9">Catalyzes the conversion of 1-hydroxy-2-methyl-2-(E)-butenyl 4-diphosphate (HMBPP) into a mixture of isopentenyl diphosphate (IPP) and dimethylallyl diphosphate (DMAPP). Acts in the terminal step of the DOXP/MEP pathway for isoprenoid precursor biosynthesis.</text>
</comment>
<dbReference type="UniPathway" id="UPA00056">
    <property type="reaction ID" value="UER00097"/>
</dbReference>
<keyword evidence="5 10" id="KW-1133">Transmembrane helix</keyword>
<feature type="transmembrane region" description="Helical" evidence="10">
    <location>
        <begin position="299"/>
        <end position="317"/>
    </location>
</feature>
<name>A0A7C5AN81_9BACT</name>
<gene>
    <name evidence="9 11" type="primary">ispH</name>
    <name evidence="11" type="ORF">ENW48_11240</name>
</gene>
<dbReference type="CDD" id="cd13944">
    <property type="entry name" value="lytB_ispH"/>
    <property type="match status" value="1"/>
</dbReference>
<feature type="binding site" evidence="9">
    <location>
        <position position="219"/>
    </location>
    <ligand>
        <name>dimethylallyl diphosphate</name>
        <dbReference type="ChEBI" id="CHEBI:57623"/>
    </ligand>
</feature>
<evidence type="ECO:0000256" key="2">
    <source>
        <dbReference type="ARBA" id="ARBA00022485"/>
    </source>
</evidence>
<dbReference type="GO" id="GO:0016765">
    <property type="term" value="F:transferase activity, transferring alkyl or aryl (other than methyl) groups"/>
    <property type="evidence" value="ECO:0007669"/>
    <property type="project" value="InterPro"/>
</dbReference>
<feature type="binding site" evidence="9">
    <location>
        <position position="217"/>
    </location>
    <ligand>
        <name>(2E)-4-hydroxy-3-methylbut-2-enyl diphosphate</name>
        <dbReference type="ChEBI" id="CHEBI:128753"/>
    </ligand>
</feature>
<feature type="binding site" evidence="9">
    <location>
        <position position="73"/>
    </location>
    <ligand>
        <name>dimethylallyl diphosphate</name>
        <dbReference type="ChEBI" id="CHEBI:57623"/>
    </ligand>
</feature>
<evidence type="ECO:0000256" key="9">
    <source>
        <dbReference type="HAMAP-Rule" id="MF_00191"/>
    </source>
</evidence>
<dbReference type="Gene3D" id="3.40.1010.20">
    <property type="entry name" value="4-hydroxy-3-methylbut-2-enyl diphosphate reductase, catalytic domain"/>
    <property type="match status" value="2"/>
</dbReference>
<dbReference type="AlphaFoldDB" id="A0A7C5AN81"/>
<accession>A0A7C5AN81</accession>
<feature type="binding site" evidence="9">
    <location>
        <position position="219"/>
    </location>
    <ligand>
        <name>isopentenyl diphosphate</name>
        <dbReference type="ChEBI" id="CHEBI:128769"/>
    </ligand>
</feature>
<keyword evidence="3 10" id="KW-0812">Transmembrane</keyword>
<feature type="binding site" evidence="9">
    <location>
        <position position="73"/>
    </location>
    <ligand>
        <name>(2E)-4-hydroxy-3-methylbut-2-enyl diphosphate</name>
        <dbReference type="ChEBI" id="CHEBI:128753"/>
    </ligand>
</feature>
<comment type="cofactor">
    <cofactor evidence="9">
        <name>[4Fe-4S] cluster</name>
        <dbReference type="ChEBI" id="CHEBI:49883"/>
    </cofactor>
    <text evidence="9">Binds 1 [4Fe-4S] cluster per subunit.</text>
</comment>
<feature type="transmembrane region" description="Helical" evidence="10">
    <location>
        <begin position="323"/>
        <end position="343"/>
    </location>
</feature>